<dbReference type="PROSITE" id="PS51094">
    <property type="entry name" value="PTS_EIIA_TYPE_2"/>
    <property type="match status" value="1"/>
</dbReference>
<sequence length="602" mass="68886">MQFVMLLNASGYVTIGEIAKKMDISQVTAINDVSRLKEQFLTQGVYIKSSPGKGIRLVYTERSVRHVLISLLARMIDQFDGNYSVFQNLILHQLNFIHPLGWFWSKVKLYDVQLRLNLLEDDVKIAALYFFVSMNRCLGGHPILEEESGDKDGLDKRKLKKLYQLIANELGLETREGELAVLCNDAKLFPFCIPQEENPYLYQKIKMRVIDFIGNISRQLEVALYSDEVLLELLIQYFMNERKMNERLDPALINQMKADYPHIYRAVLECLDSLTDEIRCDDYEEITYIVMYLIAAMDRVGPAEKKLSVLIACPGGVAVGQLLASKVRRIFNFHIIGICSANSLYYDERMKRADFVISAINIAKSDRPVIVVDPLLSREDIINIYELSYMILSEKRAEGFVEDRLDREMTRLQKIVQENQCSPERKDIEAAVRLLNEKFSVRESGAARLKQLFLPEFVQKTKGCTDWEDALRIAAGPLIRCQRISRGYIDATVENCKLNGPYFILREGFCIAHALPEKGLIEPCLGLLYIEEGVDFGHEFFGPVHMLFYTCFRESSQWNLKILRTLISIAENSDLCGKISAKDGHGIYEIILEVLTDGLDGE</sequence>
<evidence type="ECO:0000256" key="2">
    <source>
        <dbReference type="ARBA" id="ARBA00023015"/>
    </source>
</evidence>
<dbReference type="InterPro" id="IPR036634">
    <property type="entry name" value="PRD_sf"/>
</dbReference>
<dbReference type="InterPro" id="IPR016152">
    <property type="entry name" value="PTrfase/Anion_transptr"/>
</dbReference>
<dbReference type="Proteomes" id="UP001454086">
    <property type="component" value="Unassembled WGS sequence"/>
</dbReference>
<dbReference type="Pfam" id="PF00359">
    <property type="entry name" value="PTS_EIIA_2"/>
    <property type="match status" value="1"/>
</dbReference>
<accession>A0ABV1D3X5</accession>
<evidence type="ECO:0000313" key="6">
    <source>
        <dbReference type="EMBL" id="MEQ2425087.1"/>
    </source>
</evidence>
<feature type="domain" description="PTS EIIA type-2" evidence="4">
    <location>
        <begin position="451"/>
        <end position="594"/>
    </location>
</feature>
<dbReference type="SUPFAM" id="SSF52794">
    <property type="entry name" value="PTS system IIB component-like"/>
    <property type="match status" value="1"/>
</dbReference>
<evidence type="ECO:0000256" key="3">
    <source>
        <dbReference type="ARBA" id="ARBA00023163"/>
    </source>
</evidence>
<protein>
    <submittedName>
        <fullName evidence="6">PTS sugar transporter subunit IIA</fullName>
    </submittedName>
</protein>
<dbReference type="CDD" id="cd05568">
    <property type="entry name" value="PTS_IIB_bgl_like"/>
    <property type="match status" value="1"/>
</dbReference>
<dbReference type="PANTHER" id="PTHR30185">
    <property type="entry name" value="CRYPTIC BETA-GLUCOSIDE BGL OPERON ANTITERMINATOR"/>
    <property type="match status" value="1"/>
</dbReference>
<dbReference type="RefSeq" id="WP_349118143.1">
    <property type="nucleotide sequence ID" value="NZ_JBBMFM010000024.1"/>
</dbReference>
<keyword evidence="1" id="KW-0808">Transferase</keyword>
<dbReference type="Pfam" id="PF08279">
    <property type="entry name" value="HTH_11"/>
    <property type="match status" value="1"/>
</dbReference>
<organism evidence="6 7">
    <name type="scientific">Enterocloster hominis</name>
    <name type="common">ex Hitch et al. 2024</name>
    <dbReference type="NCBI Taxonomy" id="1917870"/>
    <lineage>
        <taxon>Bacteria</taxon>
        <taxon>Bacillati</taxon>
        <taxon>Bacillota</taxon>
        <taxon>Clostridia</taxon>
        <taxon>Lachnospirales</taxon>
        <taxon>Lachnospiraceae</taxon>
        <taxon>Enterocloster</taxon>
    </lineage>
</organism>
<dbReference type="InterPro" id="IPR013196">
    <property type="entry name" value="HTH_11"/>
</dbReference>
<dbReference type="EMBL" id="JBBMFM010000024">
    <property type="protein sequence ID" value="MEQ2425087.1"/>
    <property type="molecule type" value="Genomic_DNA"/>
</dbReference>
<dbReference type="InterPro" id="IPR036388">
    <property type="entry name" value="WH-like_DNA-bd_sf"/>
</dbReference>
<feature type="domain" description="PTS EIIB type-2" evidence="5">
    <location>
        <begin position="307"/>
        <end position="396"/>
    </location>
</feature>
<evidence type="ECO:0000259" key="5">
    <source>
        <dbReference type="PROSITE" id="PS51099"/>
    </source>
</evidence>
<dbReference type="PROSITE" id="PS51099">
    <property type="entry name" value="PTS_EIIB_TYPE_2"/>
    <property type="match status" value="1"/>
</dbReference>
<gene>
    <name evidence="6" type="ORF">WMQ36_08890</name>
</gene>
<dbReference type="Gene3D" id="3.40.50.2300">
    <property type="match status" value="1"/>
</dbReference>
<dbReference type="InterPro" id="IPR002178">
    <property type="entry name" value="PTS_EIIA_type-2_dom"/>
</dbReference>
<dbReference type="Gene3D" id="1.10.1790.10">
    <property type="entry name" value="PRD domain"/>
    <property type="match status" value="1"/>
</dbReference>
<dbReference type="InterPro" id="IPR036095">
    <property type="entry name" value="PTS_EIIB-like_sf"/>
</dbReference>
<dbReference type="InterPro" id="IPR050661">
    <property type="entry name" value="BglG_antiterminators"/>
</dbReference>
<dbReference type="PANTHER" id="PTHR30185:SF18">
    <property type="entry name" value="TRANSCRIPTIONAL REGULATOR MTLR"/>
    <property type="match status" value="1"/>
</dbReference>
<proteinExistence type="predicted"/>
<dbReference type="Gene3D" id="3.40.930.10">
    <property type="entry name" value="Mannitol-specific EII, Chain A"/>
    <property type="match status" value="1"/>
</dbReference>
<keyword evidence="6" id="KW-0813">Transport</keyword>
<name>A0ABV1D3X5_9FIRM</name>
<keyword evidence="7" id="KW-1185">Reference proteome</keyword>
<keyword evidence="2" id="KW-0805">Transcription regulation</keyword>
<evidence type="ECO:0000313" key="7">
    <source>
        <dbReference type="Proteomes" id="UP001454086"/>
    </source>
</evidence>
<dbReference type="InterPro" id="IPR013011">
    <property type="entry name" value="PTS_EIIB_2"/>
</dbReference>
<evidence type="ECO:0000256" key="1">
    <source>
        <dbReference type="ARBA" id="ARBA00022679"/>
    </source>
</evidence>
<comment type="caution">
    <text evidence="6">The sequence shown here is derived from an EMBL/GenBank/DDBJ whole genome shotgun (WGS) entry which is preliminary data.</text>
</comment>
<dbReference type="SUPFAM" id="SSF63520">
    <property type="entry name" value="PTS-regulatory domain, PRD"/>
    <property type="match status" value="1"/>
</dbReference>
<dbReference type="SUPFAM" id="SSF55804">
    <property type="entry name" value="Phoshotransferase/anion transport protein"/>
    <property type="match status" value="1"/>
</dbReference>
<keyword evidence="3" id="KW-0804">Transcription</keyword>
<keyword evidence="6" id="KW-0762">Sugar transport</keyword>
<reference evidence="6 7" key="1">
    <citation type="submission" date="2024-03" db="EMBL/GenBank/DDBJ databases">
        <title>Human intestinal bacterial collection.</title>
        <authorList>
            <person name="Pauvert C."/>
            <person name="Hitch T.C.A."/>
            <person name="Clavel T."/>
        </authorList>
    </citation>
    <scope>NUCLEOTIDE SEQUENCE [LARGE SCALE GENOMIC DNA]</scope>
    <source>
        <strain evidence="6 7">CLA-SR-H021</strain>
    </source>
</reference>
<evidence type="ECO:0000259" key="4">
    <source>
        <dbReference type="PROSITE" id="PS51094"/>
    </source>
</evidence>
<dbReference type="Gene3D" id="1.10.10.10">
    <property type="entry name" value="Winged helix-like DNA-binding domain superfamily/Winged helix DNA-binding domain"/>
    <property type="match status" value="1"/>
</dbReference>